<keyword evidence="2 4" id="KW-0328">Glycosyltransferase</keyword>
<protein>
    <recommendedName>
        <fullName evidence="5">Glycosyltransferase</fullName>
        <ecNumber evidence="5">2.4.1.-</ecNumber>
    </recommendedName>
</protein>
<evidence type="ECO:0000256" key="2">
    <source>
        <dbReference type="ARBA" id="ARBA00022676"/>
    </source>
</evidence>
<dbReference type="SUPFAM" id="SSF53756">
    <property type="entry name" value="UDP-Glycosyltransferase/glycogen phosphorylase"/>
    <property type="match status" value="1"/>
</dbReference>
<dbReference type="PANTHER" id="PTHR11926">
    <property type="entry name" value="GLUCOSYL/GLUCURONOSYL TRANSFERASES"/>
    <property type="match status" value="1"/>
</dbReference>
<evidence type="ECO:0000313" key="7">
    <source>
        <dbReference type="Proteomes" id="UP001443914"/>
    </source>
</evidence>
<dbReference type="PROSITE" id="PS00375">
    <property type="entry name" value="UDPGT"/>
    <property type="match status" value="1"/>
</dbReference>
<dbReference type="EMBL" id="JBDFQZ010000013">
    <property type="protein sequence ID" value="KAK9670327.1"/>
    <property type="molecule type" value="Genomic_DNA"/>
</dbReference>
<dbReference type="InterPro" id="IPR002213">
    <property type="entry name" value="UDP_glucos_trans"/>
</dbReference>
<comment type="similarity">
    <text evidence="1 4">Belongs to the UDP-glycosyltransferase family.</text>
</comment>
<dbReference type="CDD" id="cd03784">
    <property type="entry name" value="GT1_Gtf-like"/>
    <property type="match status" value="1"/>
</dbReference>
<evidence type="ECO:0000313" key="6">
    <source>
        <dbReference type="EMBL" id="KAK9670327.1"/>
    </source>
</evidence>
<dbReference type="GO" id="GO:0016104">
    <property type="term" value="P:triterpenoid biosynthetic process"/>
    <property type="evidence" value="ECO:0007669"/>
    <property type="project" value="UniProtKB-ARBA"/>
</dbReference>
<keyword evidence="3 4" id="KW-0808">Transferase</keyword>
<dbReference type="InterPro" id="IPR035595">
    <property type="entry name" value="UDP_glycos_trans_CS"/>
</dbReference>
<reference evidence="6" key="1">
    <citation type="submission" date="2024-03" db="EMBL/GenBank/DDBJ databases">
        <title>WGS assembly of Saponaria officinalis var. Norfolk2.</title>
        <authorList>
            <person name="Jenkins J."/>
            <person name="Shu S."/>
            <person name="Grimwood J."/>
            <person name="Barry K."/>
            <person name="Goodstein D."/>
            <person name="Schmutz J."/>
            <person name="Leebens-Mack J."/>
            <person name="Osbourn A."/>
        </authorList>
    </citation>
    <scope>NUCLEOTIDE SEQUENCE [LARGE SCALE GENOMIC DNA]</scope>
    <source>
        <strain evidence="6">JIC</strain>
    </source>
</reference>
<accession>A0AAW1H2H0</accession>
<evidence type="ECO:0000256" key="5">
    <source>
        <dbReference type="RuleBase" id="RU362057"/>
    </source>
</evidence>
<dbReference type="GO" id="GO:0080044">
    <property type="term" value="F:quercetin 7-O-glucosyltransferase activity"/>
    <property type="evidence" value="ECO:0007669"/>
    <property type="project" value="TreeGrafter"/>
</dbReference>
<gene>
    <name evidence="6" type="ORF">RND81_13G194100</name>
</gene>
<evidence type="ECO:0000256" key="3">
    <source>
        <dbReference type="ARBA" id="ARBA00022679"/>
    </source>
</evidence>
<evidence type="ECO:0000256" key="4">
    <source>
        <dbReference type="RuleBase" id="RU003718"/>
    </source>
</evidence>
<dbReference type="GO" id="GO:0080043">
    <property type="term" value="F:quercetin 3-O-glucosyltransferase activity"/>
    <property type="evidence" value="ECO:0007669"/>
    <property type="project" value="TreeGrafter"/>
</dbReference>
<sequence length="460" mass="51473">MSPTIQTHVLMVSLFYQGHINPMLRFAKVLNSKGVHVTIATTEHASDQMQNGSWQRDDLLDFGYFADGLELGLDRDKNLDILLEEYLPRDGAKNISNLIDFIENKGKKLSCIIGNCFVPWVASVAKAHNIPCGMLWVQSCATYTISYNYFKNPSNFPSLSDPNNMVKIDGLPLLRVCDLPTYVLPSTPPHFRNVVATTINTLDQFDWIFGSSFNEIEEIFINFMANHKPISLIGPLVPPTMFEEQNHIQDNNDICINWLNKQKPSSIIYIALGSISVLSQGETDVIASILEDDNKLHFLWVRKEGEKGWGRKMGDLPKGFLDKTKDRGLIVSWCCQEKVLMHPSIQCFLTHCGWNSTLEAITGGVPVIAYPDWTDQVTNAKLLVDVFNVGVRMRKSDNGGELSKDEVKRCISEVTQGPNAMAMKNQAIKWKEGAKNATLPNGSSSKIINDFICEIKGEVA</sequence>
<dbReference type="GO" id="GO:0016135">
    <property type="term" value="P:saponin biosynthetic process"/>
    <property type="evidence" value="ECO:0007669"/>
    <property type="project" value="UniProtKB-ARBA"/>
</dbReference>
<dbReference type="Proteomes" id="UP001443914">
    <property type="component" value="Unassembled WGS sequence"/>
</dbReference>
<keyword evidence="7" id="KW-1185">Reference proteome</keyword>
<dbReference type="FunFam" id="3.40.50.2000:FF:000078">
    <property type="entry name" value="Glycosyltransferase"/>
    <property type="match status" value="1"/>
</dbReference>
<dbReference type="AlphaFoldDB" id="A0AAW1H2H0"/>
<proteinExistence type="inferred from homology"/>
<dbReference type="EC" id="2.4.1.-" evidence="5"/>
<dbReference type="GO" id="GO:0010294">
    <property type="term" value="F:abscisic acid glucosyltransferase activity"/>
    <property type="evidence" value="ECO:0007669"/>
    <property type="project" value="TreeGrafter"/>
</dbReference>
<organism evidence="6 7">
    <name type="scientific">Saponaria officinalis</name>
    <name type="common">Common soapwort</name>
    <name type="synonym">Lychnis saponaria</name>
    <dbReference type="NCBI Taxonomy" id="3572"/>
    <lineage>
        <taxon>Eukaryota</taxon>
        <taxon>Viridiplantae</taxon>
        <taxon>Streptophyta</taxon>
        <taxon>Embryophyta</taxon>
        <taxon>Tracheophyta</taxon>
        <taxon>Spermatophyta</taxon>
        <taxon>Magnoliopsida</taxon>
        <taxon>eudicotyledons</taxon>
        <taxon>Gunneridae</taxon>
        <taxon>Pentapetalae</taxon>
        <taxon>Caryophyllales</taxon>
        <taxon>Caryophyllaceae</taxon>
        <taxon>Caryophylleae</taxon>
        <taxon>Saponaria</taxon>
    </lineage>
</organism>
<name>A0AAW1H2H0_SAPOF</name>
<dbReference type="PANTHER" id="PTHR11926:SF1264">
    <property type="entry name" value="GLYCOSYLTRANSFERASE-RELATED"/>
    <property type="match status" value="1"/>
</dbReference>
<dbReference type="Gene3D" id="3.40.50.2000">
    <property type="entry name" value="Glycogen Phosphorylase B"/>
    <property type="match status" value="2"/>
</dbReference>
<dbReference type="Pfam" id="PF00201">
    <property type="entry name" value="UDPGT"/>
    <property type="match status" value="1"/>
</dbReference>
<comment type="caution">
    <text evidence="6">The sequence shown here is derived from an EMBL/GenBank/DDBJ whole genome shotgun (WGS) entry which is preliminary data.</text>
</comment>
<evidence type="ECO:0000256" key="1">
    <source>
        <dbReference type="ARBA" id="ARBA00009995"/>
    </source>
</evidence>